<organism evidence="2 3">
    <name type="scientific">Plasmodium falciparum (isolate Dd2)</name>
    <dbReference type="NCBI Taxonomy" id="57267"/>
    <lineage>
        <taxon>Eukaryota</taxon>
        <taxon>Sar</taxon>
        <taxon>Alveolata</taxon>
        <taxon>Apicomplexa</taxon>
        <taxon>Aconoidasida</taxon>
        <taxon>Haemosporida</taxon>
        <taxon>Plasmodiidae</taxon>
        <taxon>Plasmodium</taxon>
        <taxon>Plasmodium (Laverania)</taxon>
    </lineage>
</organism>
<dbReference type="Proteomes" id="UP000054282">
    <property type="component" value="Unassembled WGS sequence"/>
</dbReference>
<dbReference type="AlphaFoldDB" id="A0A0L7M834"/>
<keyword evidence="1" id="KW-1133">Transmembrane helix</keyword>
<evidence type="ECO:0000256" key="1">
    <source>
        <dbReference type="SAM" id="Phobius"/>
    </source>
</evidence>
<sequence length="62" mass="7841">MNIYIYIFIYLFIYIYKKNLMFILIRINLIEKPYVENKSMNINYICIDNYFNQYMCNLKYII</sequence>
<keyword evidence="1" id="KW-0812">Transmembrane</keyword>
<dbReference type="EMBL" id="GG701851">
    <property type="protein sequence ID" value="KOB88976.1"/>
    <property type="molecule type" value="Genomic_DNA"/>
</dbReference>
<gene>
    <name evidence="2" type="ORF">PFDG_03991</name>
</gene>
<proteinExistence type="predicted"/>
<dbReference type="KEGG" id="pfd:PFDG_03991"/>
<evidence type="ECO:0000313" key="3">
    <source>
        <dbReference type="Proteomes" id="UP000054282"/>
    </source>
</evidence>
<evidence type="ECO:0000313" key="2">
    <source>
        <dbReference type="EMBL" id="KOB88976.1"/>
    </source>
</evidence>
<name>A0A0L7M834_PLAF4</name>
<keyword evidence="1" id="KW-0472">Membrane</keyword>
<feature type="transmembrane region" description="Helical" evidence="1">
    <location>
        <begin position="6"/>
        <end position="29"/>
    </location>
</feature>
<accession>A0A0L7M834</accession>
<protein>
    <submittedName>
        <fullName evidence="2">Uncharacterized protein</fullName>
    </submittedName>
</protein>
<reference evidence="3" key="2">
    <citation type="submission" date="2006-09" db="EMBL/GenBank/DDBJ databases">
        <title>The genome sequence of Plasmodium falciparum Dd2.</title>
        <authorList>
            <consortium name="The Broad Institute Genome Sequencing Platform"/>
            <person name="Birren B."/>
            <person name="Lander E."/>
            <person name="Galagan J."/>
            <person name="Nusbaum C."/>
            <person name="Devon K."/>
            <person name="Henn M."/>
            <person name="Jaffe D."/>
            <person name="Butler J."/>
            <person name="Alvarez P."/>
            <person name="Gnerre S."/>
            <person name="Grabherr M."/>
            <person name="Kleber M."/>
            <person name="Mauceli E."/>
            <person name="Brockman W."/>
            <person name="MacCallum I.A."/>
            <person name="Rounsley S."/>
            <person name="Young S."/>
            <person name="LaButti K."/>
            <person name="Pushparaj V."/>
            <person name="DeCaprio D."/>
            <person name="Crawford M."/>
            <person name="Koehrsen M."/>
            <person name="Engels R."/>
            <person name="Montgomery P."/>
            <person name="Pearson M."/>
            <person name="Howarth C."/>
            <person name="Larson L."/>
            <person name="Luoma S."/>
            <person name="White J."/>
            <person name="Kodira C."/>
            <person name="Zeng Q."/>
            <person name="O'Leary S."/>
            <person name="Yandava C."/>
            <person name="Alvarado L."/>
            <person name="Wirth D."/>
            <person name="Volkman S."/>
            <person name="Hartl D."/>
        </authorList>
    </citation>
    <scope>NUCLEOTIDE SEQUENCE [LARGE SCALE GENOMIC DNA]</scope>
</reference>
<reference evidence="3" key="1">
    <citation type="submission" date="2006-09" db="EMBL/GenBank/DDBJ databases">
        <title>Annotation of Plasmodium falciparum Dd2.</title>
        <authorList>
            <consortium name="The Broad Institute Genome Sequencing Platform"/>
            <person name="Volkman S.K."/>
            <person name="Neafsey D.E."/>
            <person name="Dash A.P."/>
            <person name="Chitnis C.E."/>
            <person name="Hartl D.L."/>
            <person name="Young S.K."/>
            <person name="Zeng Q."/>
            <person name="Koehrsen M."/>
            <person name="Alvarado L."/>
            <person name="Berlin A."/>
            <person name="Borenstein D."/>
            <person name="Chapman S.B."/>
            <person name="Chen Z."/>
            <person name="Engels R."/>
            <person name="Freedman E."/>
            <person name="Gellesch M."/>
            <person name="Goldberg J."/>
            <person name="Griggs A."/>
            <person name="Gujja S."/>
            <person name="Heilman E.R."/>
            <person name="Heiman D.I."/>
            <person name="Howarth C."/>
            <person name="Jen D."/>
            <person name="Larson L."/>
            <person name="Mehta T."/>
            <person name="Neiman D."/>
            <person name="Park D."/>
            <person name="Pearson M."/>
            <person name="Roberts A."/>
            <person name="Saif S."/>
            <person name="Shea T."/>
            <person name="Shenoy N."/>
            <person name="Sisk P."/>
            <person name="Stolte C."/>
            <person name="Sykes S."/>
            <person name="Walk T."/>
            <person name="White J."/>
            <person name="Yandava C."/>
            <person name="Haas B."/>
            <person name="Henn M.R."/>
            <person name="Nusbaum C."/>
            <person name="Birren B."/>
        </authorList>
    </citation>
    <scope>NUCLEOTIDE SEQUENCE [LARGE SCALE GENOMIC DNA]</scope>
</reference>